<feature type="binding site" evidence="4">
    <location>
        <position position="142"/>
    </location>
    <ligand>
        <name>ATP</name>
        <dbReference type="ChEBI" id="CHEBI:30616"/>
    </ligand>
</feature>
<organism evidence="7 8">
    <name type="scientific">Heterocephalus glaber</name>
    <name type="common">Naked mole rat</name>
    <dbReference type="NCBI Taxonomy" id="10181"/>
    <lineage>
        <taxon>Eukaryota</taxon>
        <taxon>Metazoa</taxon>
        <taxon>Chordata</taxon>
        <taxon>Craniata</taxon>
        <taxon>Vertebrata</taxon>
        <taxon>Euteleostomi</taxon>
        <taxon>Mammalia</taxon>
        <taxon>Eutheria</taxon>
        <taxon>Euarchontoglires</taxon>
        <taxon>Glires</taxon>
        <taxon>Rodentia</taxon>
        <taxon>Hystricomorpha</taxon>
        <taxon>Bathyergidae</taxon>
        <taxon>Heterocephalus</taxon>
    </lineage>
</organism>
<evidence type="ECO:0000256" key="1">
    <source>
        <dbReference type="ARBA" id="ARBA00022553"/>
    </source>
</evidence>
<protein>
    <submittedName>
        <fullName evidence="7">Protein kinase C iota type</fullName>
    </submittedName>
</protein>
<keyword evidence="2" id="KW-0479">Metal-binding</keyword>
<dbReference type="InterPro" id="IPR046349">
    <property type="entry name" value="C1-like_sf"/>
</dbReference>
<gene>
    <name evidence="7" type="ORF">GW7_12032</name>
</gene>
<sequence length="190" mass="21528">MLFKPNASAGVVIVPSAQTVRWVYKCINCKLSVHKKCHKLVTIECGQHSLPLEPMMPEDQSFMASDPAQTAIPHNSSSHEGLEQVDEENEAGNTRESGKASSSLGLQDFDLLRVLGRGSYAKVLLVQLKKTDRIYEMKIVKKELANIDQFINEPVQLIPDDNDIVRKTGRYEFVSFEYINPLLMYEEEWV</sequence>
<dbReference type="PROSITE" id="PS00107">
    <property type="entry name" value="PROTEIN_KINASE_ATP"/>
    <property type="match status" value="1"/>
</dbReference>
<dbReference type="InParanoid" id="G5BXP9"/>
<dbReference type="InterPro" id="IPR002219">
    <property type="entry name" value="PKC_DAG/PE"/>
</dbReference>
<dbReference type="SUPFAM" id="SSF56112">
    <property type="entry name" value="Protein kinase-like (PK-like)"/>
    <property type="match status" value="1"/>
</dbReference>
<evidence type="ECO:0000313" key="7">
    <source>
        <dbReference type="EMBL" id="EHB14060.1"/>
    </source>
</evidence>
<dbReference type="Gene3D" id="3.30.60.20">
    <property type="match status" value="1"/>
</dbReference>
<evidence type="ECO:0000256" key="3">
    <source>
        <dbReference type="ARBA" id="ARBA00022833"/>
    </source>
</evidence>
<proteinExistence type="predicted"/>
<feature type="compositionally biased region" description="Polar residues" evidence="5">
    <location>
        <begin position="91"/>
        <end position="101"/>
    </location>
</feature>
<evidence type="ECO:0000256" key="4">
    <source>
        <dbReference type="PROSITE-ProRule" id="PRU10141"/>
    </source>
</evidence>
<keyword evidence="4" id="KW-0067">ATP-binding</keyword>
<dbReference type="Pfam" id="PF00130">
    <property type="entry name" value="C1_1"/>
    <property type="match status" value="1"/>
</dbReference>
<keyword evidence="3" id="KW-0862">Zinc</keyword>
<dbReference type="Proteomes" id="UP000006813">
    <property type="component" value="Unassembled WGS sequence"/>
</dbReference>
<dbReference type="STRING" id="10181.G5BXP9"/>
<dbReference type="InterPro" id="IPR011009">
    <property type="entry name" value="Kinase-like_dom_sf"/>
</dbReference>
<dbReference type="EMBL" id="JH172341">
    <property type="protein sequence ID" value="EHB14060.1"/>
    <property type="molecule type" value="Genomic_DNA"/>
</dbReference>
<accession>G5BXP9</accession>
<dbReference type="InterPro" id="IPR017441">
    <property type="entry name" value="Protein_kinase_ATP_BS"/>
</dbReference>
<evidence type="ECO:0000256" key="2">
    <source>
        <dbReference type="ARBA" id="ARBA00022723"/>
    </source>
</evidence>
<evidence type="ECO:0000313" key="8">
    <source>
        <dbReference type="Proteomes" id="UP000006813"/>
    </source>
</evidence>
<dbReference type="GO" id="GO:0005524">
    <property type="term" value="F:ATP binding"/>
    <property type="evidence" value="ECO:0007669"/>
    <property type="project" value="UniProtKB-UniRule"/>
</dbReference>
<dbReference type="AlphaFoldDB" id="G5BXP9"/>
<feature type="region of interest" description="Disordered" evidence="5">
    <location>
        <begin position="66"/>
        <end position="101"/>
    </location>
</feature>
<keyword evidence="7" id="KW-0808">Transferase</keyword>
<name>G5BXP9_HETGA</name>
<dbReference type="SUPFAM" id="SSF57889">
    <property type="entry name" value="Cysteine-rich domain"/>
    <property type="match status" value="1"/>
</dbReference>
<keyword evidence="4" id="KW-0547">Nucleotide-binding</keyword>
<keyword evidence="1" id="KW-0597">Phosphoprotein</keyword>
<keyword evidence="7" id="KW-0418">Kinase</keyword>
<feature type="domain" description="Phorbol-ester/DAG-type" evidence="6">
    <location>
        <begin position="1"/>
        <end position="45"/>
    </location>
</feature>
<dbReference type="Gene3D" id="3.30.200.20">
    <property type="entry name" value="Phosphorylase Kinase, domain 1"/>
    <property type="match status" value="1"/>
</dbReference>
<dbReference type="GO" id="GO:0046872">
    <property type="term" value="F:metal ion binding"/>
    <property type="evidence" value="ECO:0007669"/>
    <property type="project" value="UniProtKB-KW"/>
</dbReference>
<dbReference type="PROSITE" id="PS50081">
    <property type="entry name" value="ZF_DAG_PE_2"/>
    <property type="match status" value="1"/>
</dbReference>
<evidence type="ECO:0000259" key="6">
    <source>
        <dbReference type="PROSITE" id="PS50081"/>
    </source>
</evidence>
<dbReference type="GO" id="GO:0016301">
    <property type="term" value="F:kinase activity"/>
    <property type="evidence" value="ECO:0007669"/>
    <property type="project" value="UniProtKB-KW"/>
</dbReference>
<reference evidence="7 8" key="1">
    <citation type="journal article" date="2011" name="Nature">
        <title>Genome sequencing reveals insights into physiology and longevity of the naked mole rat.</title>
        <authorList>
            <person name="Kim E.B."/>
            <person name="Fang X."/>
            <person name="Fushan A.A."/>
            <person name="Huang Z."/>
            <person name="Lobanov A.V."/>
            <person name="Han L."/>
            <person name="Marino S.M."/>
            <person name="Sun X."/>
            <person name="Turanov A.A."/>
            <person name="Yang P."/>
            <person name="Yim S.H."/>
            <person name="Zhao X."/>
            <person name="Kasaikina M.V."/>
            <person name="Stoletzki N."/>
            <person name="Peng C."/>
            <person name="Polak P."/>
            <person name="Xiong Z."/>
            <person name="Kiezun A."/>
            <person name="Zhu Y."/>
            <person name="Chen Y."/>
            <person name="Kryukov G.V."/>
            <person name="Zhang Q."/>
            <person name="Peshkin L."/>
            <person name="Yang L."/>
            <person name="Bronson R.T."/>
            <person name="Buffenstein R."/>
            <person name="Wang B."/>
            <person name="Han C."/>
            <person name="Li Q."/>
            <person name="Chen L."/>
            <person name="Zhao W."/>
            <person name="Sunyaev S.R."/>
            <person name="Park T.J."/>
            <person name="Zhang G."/>
            <person name="Wang J."/>
            <person name="Gladyshev V.N."/>
        </authorList>
    </citation>
    <scope>NUCLEOTIDE SEQUENCE [LARGE SCALE GENOMIC DNA]</scope>
</reference>
<evidence type="ECO:0000256" key="5">
    <source>
        <dbReference type="SAM" id="MobiDB-lite"/>
    </source>
</evidence>